<comment type="cofactor">
    <cofactor evidence="1">
        <name>Zn(2+)</name>
        <dbReference type="ChEBI" id="CHEBI:29105"/>
    </cofactor>
</comment>
<keyword evidence="5" id="KW-0645">Protease</keyword>
<keyword evidence="11" id="KW-0865">Zymogen</keyword>
<dbReference type="PANTHER" id="PTHR33478">
    <property type="entry name" value="EXTRACELLULAR METALLOPROTEINASE MEP"/>
    <property type="match status" value="1"/>
</dbReference>
<dbReference type="OrthoDB" id="5377264at2"/>
<dbReference type="CDD" id="cd09596">
    <property type="entry name" value="M36"/>
    <property type="match status" value="1"/>
</dbReference>
<evidence type="ECO:0000256" key="7">
    <source>
        <dbReference type="ARBA" id="ARBA00022729"/>
    </source>
</evidence>
<evidence type="ECO:0000256" key="1">
    <source>
        <dbReference type="ARBA" id="ARBA00001947"/>
    </source>
</evidence>
<evidence type="ECO:0000256" key="10">
    <source>
        <dbReference type="ARBA" id="ARBA00023049"/>
    </source>
</evidence>
<dbReference type="Proteomes" id="UP000278775">
    <property type="component" value="Unassembled WGS sequence"/>
</dbReference>
<evidence type="ECO:0000256" key="11">
    <source>
        <dbReference type="ARBA" id="ARBA00023145"/>
    </source>
</evidence>
<dbReference type="Pfam" id="PF18962">
    <property type="entry name" value="Por_Secre_tail"/>
    <property type="match status" value="1"/>
</dbReference>
<keyword evidence="9" id="KW-0862">Zinc</keyword>
<dbReference type="GO" id="GO:0005615">
    <property type="term" value="C:extracellular space"/>
    <property type="evidence" value="ECO:0007669"/>
    <property type="project" value="InterPro"/>
</dbReference>
<dbReference type="GO" id="GO:0008270">
    <property type="term" value="F:zinc ion binding"/>
    <property type="evidence" value="ECO:0007669"/>
    <property type="project" value="InterPro"/>
</dbReference>
<dbReference type="NCBIfam" id="TIGR04183">
    <property type="entry name" value="Por_Secre_tail"/>
    <property type="match status" value="1"/>
</dbReference>
<protein>
    <submittedName>
        <fullName evidence="15">T9SS C-terminal target domain-containing protein</fullName>
    </submittedName>
</protein>
<dbReference type="Pfam" id="PF02225">
    <property type="entry name" value="PA"/>
    <property type="match status" value="1"/>
</dbReference>
<evidence type="ECO:0000313" key="16">
    <source>
        <dbReference type="Proteomes" id="UP000278775"/>
    </source>
</evidence>
<evidence type="ECO:0000259" key="13">
    <source>
        <dbReference type="Pfam" id="PF02225"/>
    </source>
</evidence>
<feature type="domain" description="PA" evidence="13">
    <location>
        <begin position="449"/>
        <end position="521"/>
    </location>
</feature>
<comment type="caution">
    <text evidence="15">The sequence shown here is derived from an EMBL/GenBank/DDBJ whole genome shotgun (WGS) entry which is preliminary data.</text>
</comment>
<evidence type="ECO:0000256" key="2">
    <source>
        <dbReference type="ARBA" id="ARBA00004613"/>
    </source>
</evidence>
<dbReference type="EMBL" id="QWIU01000003">
    <property type="protein sequence ID" value="RNA60460.1"/>
    <property type="molecule type" value="Genomic_DNA"/>
</dbReference>
<keyword evidence="8" id="KW-0378">Hydrolase</keyword>
<name>A0A3M7TE50_9FLAO</name>
<dbReference type="InterPro" id="IPR003137">
    <property type="entry name" value="PA_domain"/>
</dbReference>
<evidence type="ECO:0000256" key="5">
    <source>
        <dbReference type="ARBA" id="ARBA00022670"/>
    </source>
</evidence>
<comment type="subcellular location">
    <subcellularLocation>
        <location evidence="2">Secreted</location>
    </subcellularLocation>
</comment>
<dbReference type="InterPro" id="IPR001842">
    <property type="entry name" value="Peptidase_M36"/>
</dbReference>
<sequence>MKKNYSAFTISLLLCSSMNHAQTLEYILQDYQKNIFPRYKRSDLYNFVIDNRDKSLSLKGEVIKLQQMYNGLPVLNAVSTALIKENKVYYYRDSFEKDYARADVSKPILTPEQAFEKIAKTLAPENKIKYSLLNFNDTYLKSDLPEVKQRLVYKKYKKDLILCYEFIVPKNKNFGHWDILINANTGEYIEKADLTNYCKFSKNFFNAADNVKIIYPQNKNFYLEGKNLTFMSADHTAYNVFALPIEAPTFGTRSVQTNPWILSSSPEGWHSDGTNHYTETKGNNTETFSADVDYTNQSFVNKTYVDGGNNRNFDFPFNPSSSVEDNLSASVSDLFYTVNMTHDIYYKLGFTETSKNFQKNNFGIGGLDNDPIEVVSVRMIGNNAGYDSTPEGTSPRLATYLYKNLRFLQYIQPVDAQSRKYKSIKSFFGPDLTTTGMIGDVKRCETIDACTPLTENSLTDKIGLMRFGNCEATVKVKNAQNAGAIAAIIYNDSSTNDMLPLQGDDPSITIPTVRIENTEGEYMNGLLSQGTIVSVKLVDDLTNEGAVNASLDKGIVIHEYTHGLSNRLTGTGFGCLNVNVSSEQMGEGWSDFYALMLTNRPEYNSATSRGHASYVEGEQADGLGSRPAKYSTSFAVNNYTYGMTNGMEAHDVGFVWATMLWDLHWNYAEKYGYSSNVWANTTNGSTRVLQLVTDALKLQACNPTFIDGREAILAADQSTTGGENKCMIWRTFAKRGLGTNASAGDKANINDQTEDFTVPAECIVLGIEDAKHTKNMLLNYPNPVKNNLYIKFPDNVLGKISIEIYDMSGKLVFSEDRISADQVKAISTGGLANGTYIIKAKGLSLQSVSKFIVEK</sequence>
<evidence type="ECO:0000256" key="12">
    <source>
        <dbReference type="SAM" id="SignalP"/>
    </source>
</evidence>
<dbReference type="InterPro" id="IPR046450">
    <property type="entry name" value="PA_dom_sf"/>
</dbReference>
<accession>A0A3M7TE50</accession>
<dbReference type="RefSeq" id="WP_122637858.1">
    <property type="nucleotide sequence ID" value="NZ_QWIU01000003.1"/>
</dbReference>
<evidence type="ECO:0000256" key="4">
    <source>
        <dbReference type="ARBA" id="ARBA00022525"/>
    </source>
</evidence>
<reference evidence="15 16" key="1">
    <citation type="submission" date="2018-08" db="EMBL/GenBank/DDBJ databases">
        <title>Chryseobacterium nematophagum: a novel matrix digesting pathogen of nematodes.</title>
        <authorList>
            <person name="Page A."/>
            <person name="Roberts M."/>
            <person name="Felix M.-A."/>
            <person name="Weir W."/>
        </authorList>
    </citation>
    <scope>NUCLEOTIDE SEQUENCE [LARGE SCALE GENOMIC DNA]</scope>
    <source>
        <strain evidence="15 16">JUb129</strain>
    </source>
</reference>
<keyword evidence="4" id="KW-0964">Secreted</keyword>
<dbReference type="Gene3D" id="3.50.30.30">
    <property type="match status" value="1"/>
</dbReference>
<dbReference type="PANTHER" id="PTHR33478:SF1">
    <property type="entry name" value="EXTRACELLULAR METALLOPROTEINASE MEP"/>
    <property type="match status" value="1"/>
</dbReference>
<dbReference type="InterPro" id="IPR050371">
    <property type="entry name" value="Fungal_virulence_M36"/>
</dbReference>
<evidence type="ECO:0000256" key="9">
    <source>
        <dbReference type="ARBA" id="ARBA00022833"/>
    </source>
</evidence>
<evidence type="ECO:0000256" key="3">
    <source>
        <dbReference type="ARBA" id="ARBA00006006"/>
    </source>
</evidence>
<keyword evidence="7 12" id="KW-0732">Signal</keyword>
<feature type="domain" description="Secretion system C-terminal sorting" evidence="14">
    <location>
        <begin position="780"/>
        <end position="853"/>
    </location>
</feature>
<dbReference type="CDD" id="cd04818">
    <property type="entry name" value="PA_subtilisin_1"/>
    <property type="match status" value="1"/>
</dbReference>
<dbReference type="Gene3D" id="1.10.390.10">
    <property type="entry name" value="Neutral Protease Domain 2"/>
    <property type="match status" value="1"/>
</dbReference>
<dbReference type="Pfam" id="PF02128">
    <property type="entry name" value="Peptidase_M36"/>
    <property type="match status" value="1"/>
</dbReference>
<proteinExistence type="inferred from homology"/>
<feature type="signal peptide" evidence="12">
    <location>
        <begin position="1"/>
        <end position="21"/>
    </location>
</feature>
<evidence type="ECO:0000313" key="15">
    <source>
        <dbReference type="EMBL" id="RNA60460.1"/>
    </source>
</evidence>
<dbReference type="GO" id="GO:0004222">
    <property type="term" value="F:metalloendopeptidase activity"/>
    <property type="evidence" value="ECO:0007669"/>
    <property type="project" value="InterPro"/>
</dbReference>
<keyword evidence="10" id="KW-0482">Metalloprotease</keyword>
<keyword evidence="6" id="KW-0479">Metal-binding</keyword>
<dbReference type="SUPFAM" id="SSF52025">
    <property type="entry name" value="PA domain"/>
    <property type="match status" value="1"/>
</dbReference>
<evidence type="ECO:0000259" key="14">
    <source>
        <dbReference type="Pfam" id="PF18962"/>
    </source>
</evidence>
<organism evidence="15 16">
    <name type="scientific">Chryseobacterium nematophagum</name>
    <dbReference type="NCBI Taxonomy" id="2305228"/>
    <lineage>
        <taxon>Bacteria</taxon>
        <taxon>Pseudomonadati</taxon>
        <taxon>Bacteroidota</taxon>
        <taxon>Flavobacteriia</taxon>
        <taxon>Flavobacteriales</taxon>
        <taxon>Weeksellaceae</taxon>
        <taxon>Chryseobacterium group</taxon>
        <taxon>Chryseobacterium</taxon>
    </lineage>
</organism>
<dbReference type="GO" id="GO:0006508">
    <property type="term" value="P:proteolysis"/>
    <property type="evidence" value="ECO:0007669"/>
    <property type="project" value="UniProtKB-KW"/>
</dbReference>
<dbReference type="Gene3D" id="3.10.170.10">
    <property type="match status" value="1"/>
</dbReference>
<comment type="similarity">
    <text evidence="3">Belongs to the peptidase M36 family.</text>
</comment>
<dbReference type="AlphaFoldDB" id="A0A3M7TE50"/>
<gene>
    <name evidence="15" type="ORF">D1631_18365</name>
</gene>
<evidence type="ECO:0000256" key="6">
    <source>
        <dbReference type="ARBA" id="ARBA00022723"/>
    </source>
</evidence>
<dbReference type="SUPFAM" id="SSF55486">
    <property type="entry name" value="Metalloproteases ('zincins'), catalytic domain"/>
    <property type="match status" value="1"/>
</dbReference>
<dbReference type="InterPro" id="IPR027268">
    <property type="entry name" value="Peptidase_M4/M1_CTD_sf"/>
</dbReference>
<dbReference type="InterPro" id="IPR026444">
    <property type="entry name" value="Secre_tail"/>
</dbReference>
<feature type="chain" id="PRO_5018210877" evidence="12">
    <location>
        <begin position="22"/>
        <end position="855"/>
    </location>
</feature>
<evidence type="ECO:0000256" key="8">
    <source>
        <dbReference type="ARBA" id="ARBA00022801"/>
    </source>
</evidence>